<keyword evidence="3" id="KW-1185">Reference proteome</keyword>
<evidence type="ECO:0000313" key="3">
    <source>
        <dbReference type="Proteomes" id="UP000247811"/>
    </source>
</evidence>
<comment type="caution">
    <text evidence="2">The sequence shown here is derived from an EMBL/GenBank/DDBJ whole genome shotgun (WGS) entry which is preliminary data.</text>
</comment>
<keyword evidence="2" id="KW-0255">Endonuclease</keyword>
<reference evidence="2 3" key="1">
    <citation type="submission" date="2018-05" db="EMBL/GenBank/DDBJ databases">
        <title>Genomic Encyclopedia of Type Strains, Phase IV (KMG-IV): sequencing the most valuable type-strain genomes for metagenomic binning, comparative biology and taxonomic classification.</title>
        <authorList>
            <person name="Goeker M."/>
        </authorList>
    </citation>
    <scope>NUCLEOTIDE SEQUENCE [LARGE SCALE GENOMIC DNA]</scope>
    <source>
        <strain evidence="2 3">DSM 566</strain>
    </source>
</reference>
<proteinExistence type="predicted"/>
<organism evidence="2 3">
    <name type="scientific">Sphaerotilus hippei</name>
    <dbReference type="NCBI Taxonomy" id="744406"/>
    <lineage>
        <taxon>Bacteria</taxon>
        <taxon>Pseudomonadati</taxon>
        <taxon>Pseudomonadota</taxon>
        <taxon>Betaproteobacteria</taxon>
        <taxon>Burkholderiales</taxon>
        <taxon>Sphaerotilaceae</taxon>
        <taxon>Sphaerotilus</taxon>
    </lineage>
</organism>
<name>A0A318GVG1_9BURK</name>
<evidence type="ECO:0000313" key="2">
    <source>
        <dbReference type="EMBL" id="PXW93499.1"/>
    </source>
</evidence>
<keyword evidence="2" id="KW-0269">Exonuclease</keyword>
<feature type="domain" description="Endonuclease/exonuclease/phosphatase" evidence="1">
    <location>
        <begin position="39"/>
        <end position="272"/>
    </location>
</feature>
<dbReference type="RefSeq" id="WP_110401990.1">
    <property type="nucleotide sequence ID" value="NZ_QJJS01000019.1"/>
</dbReference>
<sequence>MSTRRTGAGRLWSTTAWRDLGPSGEEGESAPARRLRIVTYNIHKGVRGVGPGKRLEIHNQGAAMAALQADLVFLQEVRLFHQRDARRFDRSTFGWPNQGQAEFLAPDGYESIYRSNAITRDGEHGNALLSRWPTGEVGHHDVSDHRFEQRGLLHVPIYWQGLEIHAVVAHFGLIHASRLRQAERLGAYLNERVPPEAPILVAGDFNDWGERLDPVLHACGLLRAGLDSQGRAPLTFPSRLPLFSLDRVYTRGLRCTGLAVPRGPAWARLSDHLPLIMELEPT</sequence>
<accession>A0A318GVG1</accession>
<dbReference type="SUPFAM" id="SSF56219">
    <property type="entry name" value="DNase I-like"/>
    <property type="match status" value="1"/>
</dbReference>
<dbReference type="Gene3D" id="3.60.10.10">
    <property type="entry name" value="Endonuclease/exonuclease/phosphatase"/>
    <property type="match status" value="1"/>
</dbReference>
<keyword evidence="2" id="KW-0540">Nuclease</keyword>
<gene>
    <name evidence="2" type="ORF">C7444_1198</name>
</gene>
<dbReference type="Pfam" id="PF03372">
    <property type="entry name" value="Exo_endo_phos"/>
    <property type="match status" value="1"/>
</dbReference>
<dbReference type="OrthoDB" id="9793162at2"/>
<dbReference type="InterPro" id="IPR051916">
    <property type="entry name" value="GPI-anchor_lipid_remodeler"/>
</dbReference>
<protein>
    <submittedName>
        <fullName evidence="2">Endonuclease/exonuclease/phosphatase family metal-dependent hydrolase</fullName>
    </submittedName>
</protein>
<keyword evidence="2" id="KW-0378">Hydrolase</keyword>
<dbReference type="EMBL" id="QJJS01000019">
    <property type="protein sequence ID" value="PXW93499.1"/>
    <property type="molecule type" value="Genomic_DNA"/>
</dbReference>
<dbReference type="GO" id="GO:0006506">
    <property type="term" value="P:GPI anchor biosynthetic process"/>
    <property type="evidence" value="ECO:0007669"/>
    <property type="project" value="TreeGrafter"/>
</dbReference>
<dbReference type="InterPro" id="IPR005135">
    <property type="entry name" value="Endo/exonuclease/phosphatase"/>
</dbReference>
<dbReference type="AlphaFoldDB" id="A0A318GVG1"/>
<dbReference type="GO" id="GO:0016020">
    <property type="term" value="C:membrane"/>
    <property type="evidence" value="ECO:0007669"/>
    <property type="project" value="GOC"/>
</dbReference>
<dbReference type="GO" id="GO:0004519">
    <property type="term" value="F:endonuclease activity"/>
    <property type="evidence" value="ECO:0007669"/>
    <property type="project" value="UniProtKB-KW"/>
</dbReference>
<dbReference type="GO" id="GO:0004527">
    <property type="term" value="F:exonuclease activity"/>
    <property type="evidence" value="ECO:0007669"/>
    <property type="project" value="UniProtKB-KW"/>
</dbReference>
<evidence type="ECO:0000259" key="1">
    <source>
        <dbReference type="Pfam" id="PF03372"/>
    </source>
</evidence>
<dbReference type="Proteomes" id="UP000247811">
    <property type="component" value="Unassembled WGS sequence"/>
</dbReference>
<dbReference type="InterPro" id="IPR036691">
    <property type="entry name" value="Endo/exonu/phosph_ase_sf"/>
</dbReference>
<dbReference type="PANTHER" id="PTHR14859:SF1">
    <property type="entry name" value="PGAP2-INTERACTING PROTEIN"/>
    <property type="match status" value="1"/>
</dbReference>
<dbReference type="PANTHER" id="PTHR14859">
    <property type="entry name" value="CALCOFLUOR WHITE HYPERSENSITIVE PROTEIN PRECURSOR"/>
    <property type="match status" value="1"/>
</dbReference>